<protein>
    <submittedName>
        <fullName evidence="1">Uncharacterized protein</fullName>
    </submittedName>
</protein>
<comment type="caution">
    <text evidence="1">The sequence shown here is derived from an EMBL/GenBank/DDBJ whole genome shotgun (WGS) entry which is preliminary data.</text>
</comment>
<name>A0ABP3APQ6_MYCUL</name>
<evidence type="ECO:0000313" key="2">
    <source>
        <dbReference type="Proteomes" id="UP000020681"/>
    </source>
</evidence>
<evidence type="ECO:0000313" key="1">
    <source>
        <dbReference type="EMBL" id="EUA92616.1"/>
    </source>
</evidence>
<proteinExistence type="predicted"/>
<keyword evidence="2" id="KW-1185">Reference proteome</keyword>
<gene>
    <name evidence="1" type="ORF">I551_0804</name>
</gene>
<reference evidence="1 2" key="1">
    <citation type="submission" date="2014-01" db="EMBL/GenBank/DDBJ databases">
        <authorList>
            <person name="Dobos K."/>
            <person name="Lenaerts A."/>
            <person name="Ordway D."/>
            <person name="DeGroote M.A."/>
            <person name="Parker T."/>
            <person name="Sizemore C."/>
            <person name="Tallon L.J."/>
            <person name="Sadzewicz L.K."/>
            <person name="Sengamalay N."/>
            <person name="Fraser C.M."/>
            <person name="Hine E."/>
            <person name="Shefchek K.A."/>
            <person name="Das S.P."/>
            <person name="Tettelin H."/>
        </authorList>
    </citation>
    <scope>NUCLEOTIDE SEQUENCE [LARGE SCALE GENOMIC DNA]</scope>
    <source>
        <strain evidence="1 2">Harvey</strain>
    </source>
</reference>
<sequence length="71" mass="7207">MTALYGHDRVRGDSQIVPDEGNRVVGSYRDDDVVVSDICAPGDGPIGDDHVDLYGSGAGGVGSGGVAFIEA</sequence>
<accession>A0ABP3APQ6</accession>
<organism evidence="1 2">
    <name type="scientific">Mycobacterium ulcerans str. Harvey</name>
    <dbReference type="NCBI Taxonomy" id="1299332"/>
    <lineage>
        <taxon>Bacteria</taxon>
        <taxon>Bacillati</taxon>
        <taxon>Actinomycetota</taxon>
        <taxon>Actinomycetes</taxon>
        <taxon>Mycobacteriales</taxon>
        <taxon>Mycobacteriaceae</taxon>
        <taxon>Mycobacterium</taxon>
        <taxon>Mycobacterium ulcerans group</taxon>
    </lineage>
</organism>
<dbReference type="EMBL" id="JAOL01000072">
    <property type="protein sequence ID" value="EUA92616.1"/>
    <property type="molecule type" value="Genomic_DNA"/>
</dbReference>
<dbReference type="Proteomes" id="UP000020681">
    <property type="component" value="Unassembled WGS sequence"/>
</dbReference>